<keyword evidence="2 9" id="KW-0813">Transport</keyword>
<evidence type="ECO:0000256" key="3">
    <source>
        <dbReference type="ARBA" id="ARBA00022475"/>
    </source>
</evidence>
<feature type="transmembrane region" description="Helical" evidence="9">
    <location>
        <begin position="560"/>
        <end position="587"/>
    </location>
</feature>
<organism evidence="14 15">
    <name type="scientific">Kineococcus xinjiangensis</name>
    <dbReference type="NCBI Taxonomy" id="512762"/>
    <lineage>
        <taxon>Bacteria</taxon>
        <taxon>Bacillati</taxon>
        <taxon>Actinomycetota</taxon>
        <taxon>Actinomycetes</taxon>
        <taxon>Kineosporiales</taxon>
        <taxon>Kineosporiaceae</taxon>
        <taxon>Kineococcus</taxon>
    </lineage>
</organism>
<comment type="function">
    <text evidence="9">Part of the Sec protein translocase complex. Interacts with the SecYEG preprotein conducting channel. SecDF uses the proton motive force (PMF) to complete protein translocation after the ATP-dependent function of SecA.</text>
</comment>
<evidence type="ECO:0000256" key="2">
    <source>
        <dbReference type="ARBA" id="ARBA00022448"/>
    </source>
</evidence>
<evidence type="ECO:0000256" key="8">
    <source>
        <dbReference type="ARBA" id="ARBA00023136"/>
    </source>
</evidence>
<evidence type="ECO:0000313" key="14">
    <source>
        <dbReference type="EMBL" id="PPK95967.1"/>
    </source>
</evidence>
<evidence type="ECO:0000259" key="13">
    <source>
        <dbReference type="Pfam" id="PF22599"/>
    </source>
</evidence>
<dbReference type="InterPro" id="IPR055344">
    <property type="entry name" value="SecD_SecF_C_bact"/>
</dbReference>
<keyword evidence="7 9" id="KW-0811">Translocation</keyword>
<dbReference type="InterPro" id="IPR048634">
    <property type="entry name" value="SecD_SecF_C"/>
</dbReference>
<accession>A0A2S6INY0</accession>
<reference evidence="14 15" key="1">
    <citation type="submission" date="2018-02" db="EMBL/GenBank/DDBJ databases">
        <title>Genomic Encyclopedia of Archaeal and Bacterial Type Strains, Phase II (KMG-II): from individual species to whole genera.</title>
        <authorList>
            <person name="Goeker M."/>
        </authorList>
    </citation>
    <scope>NUCLEOTIDE SEQUENCE [LARGE SCALE GENOMIC DNA]</scope>
    <source>
        <strain evidence="14 15">DSM 22857</strain>
    </source>
</reference>
<evidence type="ECO:0000313" key="15">
    <source>
        <dbReference type="Proteomes" id="UP000239485"/>
    </source>
</evidence>
<dbReference type="Gene3D" id="3.30.70.3220">
    <property type="match status" value="1"/>
</dbReference>
<comment type="subcellular location">
    <subcellularLocation>
        <location evidence="1 9">Cell membrane</location>
        <topology evidence="1 9">Multi-pass membrane protein</topology>
    </subcellularLocation>
</comment>
<feature type="compositionally biased region" description="Low complexity" evidence="10">
    <location>
        <begin position="192"/>
        <end position="227"/>
    </location>
</feature>
<dbReference type="PANTHER" id="PTHR30081:SF1">
    <property type="entry name" value="PROTEIN TRANSLOCASE SUBUNIT SECD"/>
    <property type="match status" value="1"/>
</dbReference>
<dbReference type="GO" id="GO:0015450">
    <property type="term" value="F:protein-transporting ATPase activity"/>
    <property type="evidence" value="ECO:0007669"/>
    <property type="project" value="InterPro"/>
</dbReference>
<feature type="compositionally biased region" description="Pro residues" evidence="10">
    <location>
        <begin position="228"/>
        <end position="238"/>
    </location>
</feature>
<evidence type="ECO:0000256" key="7">
    <source>
        <dbReference type="ARBA" id="ARBA00023010"/>
    </source>
</evidence>
<dbReference type="OrthoDB" id="5240379at2"/>
<feature type="transmembrane region" description="Helical" evidence="9">
    <location>
        <begin position="485"/>
        <end position="507"/>
    </location>
</feature>
<keyword evidence="5 9" id="KW-0653">Protein transport</keyword>
<sequence length="644" mass="66852">MLVVLGLLLAILFGSLAAGVRWGEADWKPGLALDLQGGTQVILTPRATNGAEVTEENLQRAVAIISRRVNSTGVSEAQVQVQGGRNIVVAIPGTPSRETLNLIKQSAQLRFRPVILEVPTEAPIELPQEPGAEQPSLEQPAPGEPAPGEPAPGEPAPAEPAPGEPVPGEPVPAEPAPEPTPSPTQSGNGAVVPSALLAATPSPAPEAPVTEPTEGPTTEVPTTEAPAPEAPAPAPSPTGGPAQPTATPTPPPTDNSDLAWVTPEVQQILTDLDCSNPEPGFLDDRERVLVTCNQEGTAKYVLGPVELDGTAISSASSAQAQNEQGLATGGWEVRMNFTGEGGRTFEEITKRLSVLPPPQNQFGIVLDGLVITAPRLSGPIPGGLASIEGDFTQEETETLASQLRFGALPLSFEVESEEQVSATLGQDQLRNGLIAGLIGLALVVVYSLIQYRALGLVTVGSLLIAGLLTYGVIALLSWLQGYRLSLAGVVGLIVAIGITADSFIVFFERVRDEIRGGRGLTSAVEVAWHRARRTILISGAVNLLSAVVLFVLAVGNVQGFAFTLGVTTLIDVVVVFLFTHPIVALMARTKFFGGGHKLSGFDPVHLGSVVARHALRAGPPQETTIAARRAAARAQSSTDAGSDA</sequence>
<dbReference type="SUPFAM" id="SSF82866">
    <property type="entry name" value="Multidrug efflux transporter AcrB transmembrane domain"/>
    <property type="match status" value="1"/>
</dbReference>
<dbReference type="PANTHER" id="PTHR30081">
    <property type="entry name" value="PROTEIN-EXPORT MEMBRANE PROTEIN SEC"/>
    <property type="match status" value="1"/>
</dbReference>
<dbReference type="HAMAP" id="MF_01463_B">
    <property type="entry name" value="SecD_B"/>
    <property type="match status" value="1"/>
</dbReference>
<dbReference type="AlphaFoldDB" id="A0A2S6INY0"/>
<dbReference type="NCBIfam" id="TIGR00916">
    <property type="entry name" value="2A0604s01"/>
    <property type="match status" value="1"/>
</dbReference>
<dbReference type="GO" id="GO:0043952">
    <property type="term" value="P:protein transport by the Sec complex"/>
    <property type="evidence" value="ECO:0007669"/>
    <property type="project" value="UniProtKB-UniRule"/>
</dbReference>
<evidence type="ECO:0000256" key="1">
    <source>
        <dbReference type="ARBA" id="ARBA00004651"/>
    </source>
</evidence>
<keyword evidence="4 9" id="KW-0812">Transmembrane</keyword>
<dbReference type="Proteomes" id="UP000239485">
    <property type="component" value="Unassembled WGS sequence"/>
</dbReference>
<keyword evidence="6 9" id="KW-1133">Transmembrane helix</keyword>
<feature type="transmembrane region" description="Helical" evidence="9">
    <location>
        <begin position="535"/>
        <end position="554"/>
    </location>
</feature>
<dbReference type="GO" id="GO:0006605">
    <property type="term" value="P:protein targeting"/>
    <property type="evidence" value="ECO:0007669"/>
    <property type="project" value="UniProtKB-UniRule"/>
</dbReference>
<dbReference type="GO" id="GO:0005886">
    <property type="term" value="C:plasma membrane"/>
    <property type="evidence" value="ECO:0007669"/>
    <property type="project" value="UniProtKB-SubCell"/>
</dbReference>
<dbReference type="InterPro" id="IPR054384">
    <property type="entry name" value="SecDF_P1_head"/>
</dbReference>
<dbReference type="Pfam" id="PF02355">
    <property type="entry name" value="SecD_SecF_C"/>
    <property type="match status" value="1"/>
</dbReference>
<dbReference type="Pfam" id="PF21760">
    <property type="entry name" value="SecD_1st"/>
    <property type="match status" value="1"/>
</dbReference>
<feature type="domain" description="SecDF P1 head subdomain" evidence="13">
    <location>
        <begin position="296"/>
        <end position="409"/>
    </location>
</feature>
<proteinExistence type="inferred from homology"/>
<evidence type="ECO:0000256" key="9">
    <source>
        <dbReference type="HAMAP-Rule" id="MF_01463"/>
    </source>
</evidence>
<feature type="domain" description="Protein export membrane protein SecD/SecF C-terminal" evidence="11">
    <location>
        <begin position="411"/>
        <end position="587"/>
    </location>
</feature>
<feature type="transmembrane region" description="Helical" evidence="9">
    <location>
        <begin position="432"/>
        <end position="449"/>
    </location>
</feature>
<feature type="domain" description="Protein translocase subunit SecDF P1" evidence="12">
    <location>
        <begin position="59"/>
        <end position="114"/>
    </location>
</feature>
<name>A0A2S6INY0_9ACTN</name>
<dbReference type="Gene3D" id="3.30.1360.200">
    <property type="match status" value="1"/>
</dbReference>
<dbReference type="Pfam" id="PF22599">
    <property type="entry name" value="SecDF_P1_head"/>
    <property type="match status" value="1"/>
</dbReference>
<keyword evidence="8 9" id="KW-0472">Membrane</keyword>
<keyword evidence="15" id="KW-1185">Reference proteome</keyword>
<evidence type="ECO:0000256" key="6">
    <source>
        <dbReference type="ARBA" id="ARBA00022989"/>
    </source>
</evidence>
<evidence type="ECO:0000259" key="11">
    <source>
        <dbReference type="Pfam" id="PF02355"/>
    </source>
</evidence>
<evidence type="ECO:0000256" key="5">
    <source>
        <dbReference type="ARBA" id="ARBA00022927"/>
    </source>
</evidence>
<protein>
    <recommendedName>
        <fullName evidence="9">Protein translocase subunit SecD</fullName>
    </recommendedName>
</protein>
<dbReference type="GO" id="GO:0065002">
    <property type="term" value="P:intracellular protein transmembrane transport"/>
    <property type="evidence" value="ECO:0007669"/>
    <property type="project" value="UniProtKB-UniRule"/>
</dbReference>
<dbReference type="InterPro" id="IPR048631">
    <property type="entry name" value="SecD_1st"/>
</dbReference>
<evidence type="ECO:0000256" key="4">
    <source>
        <dbReference type="ARBA" id="ARBA00022692"/>
    </source>
</evidence>
<feature type="region of interest" description="Disordered" evidence="10">
    <location>
        <begin position="126"/>
        <end position="258"/>
    </location>
</feature>
<comment type="subunit">
    <text evidence="9">Forms a complex with SecF. Part of the essential Sec protein translocation apparatus which comprises SecA, SecYEG and auxiliary proteins SecDF. Other proteins may also be involved.</text>
</comment>
<dbReference type="EMBL" id="PTJD01000005">
    <property type="protein sequence ID" value="PPK95967.1"/>
    <property type="molecule type" value="Genomic_DNA"/>
</dbReference>
<dbReference type="RefSeq" id="WP_104432360.1">
    <property type="nucleotide sequence ID" value="NZ_PTJD01000005.1"/>
</dbReference>
<comment type="caution">
    <text evidence="14">The sequence shown here is derived from an EMBL/GenBank/DDBJ whole genome shotgun (WGS) entry which is preliminary data.</text>
</comment>
<dbReference type="InterPro" id="IPR022813">
    <property type="entry name" value="SecD/SecF_arch_bac"/>
</dbReference>
<evidence type="ECO:0000259" key="12">
    <source>
        <dbReference type="Pfam" id="PF21760"/>
    </source>
</evidence>
<evidence type="ECO:0000256" key="10">
    <source>
        <dbReference type="SAM" id="MobiDB-lite"/>
    </source>
</evidence>
<comment type="similarity">
    <text evidence="9">Belongs to the SecD/SecF family. SecD subfamily.</text>
</comment>
<feature type="transmembrane region" description="Helical" evidence="9">
    <location>
        <begin position="456"/>
        <end position="479"/>
    </location>
</feature>
<dbReference type="InterPro" id="IPR005791">
    <property type="entry name" value="SecD"/>
</dbReference>
<gene>
    <name evidence="9" type="primary">secD</name>
    <name evidence="14" type="ORF">CLV92_10566</name>
</gene>
<feature type="compositionally biased region" description="Pro residues" evidence="10">
    <location>
        <begin position="142"/>
        <end position="182"/>
    </location>
</feature>
<keyword evidence="3 9" id="KW-1003">Cell membrane</keyword>
<dbReference type="NCBIfam" id="TIGR01129">
    <property type="entry name" value="secD"/>
    <property type="match status" value="1"/>
</dbReference>
<comment type="caution">
    <text evidence="9">Lacks conserved residue(s) required for the propagation of feature annotation.</text>
</comment>